<keyword evidence="3" id="KW-1185">Reference proteome</keyword>
<dbReference type="EMBL" id="KZ825469">
    <property type="protein sequence ID" value="PYI35406.1"/>
    <property type="molecule type" value="Genomic_DNA"/>
</dbReference>
<organism evidence="2 3">
    <name type="scientific">Aspergillus indologenus CBS 114.80</name>
    <dbReference type="NCBI Taxonomy" id="1450541"/>
    <lineage>
        <taxon>Eukaryota</taxon>
        <taxon>Fungi</taxon>
        <taxon>Dikarya</taxon>
        <taxon>Ascomycota</taxon>
        <taxon>Pezizomycotina</taxon>
        <taxon>Eurotiomycetes</taxon>
        <taxon>Eurotiomycetidae</taxon>
        <taxon>Eurotiales</taxon>
        <taxon>Aspergillaceae</taxon>
        <taxon>Aspergillus</taxon>
        <taxon>Aspergillus subgen. Circumdati</taxon>
    </lineage>
</organism>
<proteinExistence type="predicted"/>
<name>A0A2V5JGC2_9EURO</name>
<evidence type="ECO:0000313" key="3">
    <source>
        <dbReference type="Proteomes" id="UP000248817"/>
    </source>
</evidence>
<feature type="region of interest" description="Disordered" evidence="1">
    <location>
        <begin position="1"/>
        <end position="52"/>
    </location>
</feature>
<protein>
    <submittedName>
        <fullName evidence="2">Uncharacterized protein</fullName>
    </submittedName>
</protein>
<dbReference type="Proteomes" id="UP000248817">
    <property type="component" value="Unassembled WGS sequence"/>
</dbReference>
<evidence type="ECO:0000256" key="1">
    <source>
        <dbReference type="SAM" id="MobiDB-lite"/>
    </source>
</evidence>
<dbReference type="AlphaFoldDB" id="A0A2V5JGC2"/>
<sequence>MHVWLLPEKPVTPSSPGEPSVPPANAAVSIDSTSPDAAGHKMPRPRTRDPEAFPLWMVRGNRLRSNKALEGGE</sequence>
<evidence type="ECO:0000313" key="2">
    <source>
        <dbReference type="EMBL" id="PYI35406.1"/>
    </source>
</evidence>
<gene>
    <name evidence="2" type="ORF">BP00DRAFT_422174</name>
</gene>
<reference evidence="2 3" key="1">
    <citation type="submission" date="2018-02" db="EMBL/GenBank/DDBJ databases">
        <title>The genomes of Aspergillus section Nigri reveals drivers in fungal speciation.</title>
        <authorList>
            <consortium name="DOE Joint Genome Institute"/>
            <person name="Vesth T.C."/>
            <person name="Nybo J."/>
            <person name="Theobald S."/>
            <person name="Brandl J."/>
            <person name="Frisvad J.C."/>
            <person name="Nielsen K.F."/>
            <person name="Lyhne E.K."/>
            <person name="Kogle M.E."/>
            <person name="Kuo A."/>
            <person name="Riley R."/>
            <person name="Clum A."/>
            <person name="Nolan M."/>
            <person name="Lipzen A."/>
            <person name="Salamov A."/>
            <person name="Henrissat B."/>
            <person name="Wiebenga A."/>
            <person name="De vries R.P."/>
            <person name="Grigoriev I.V."/>
            <person name="Mortensen U.H."/>
            <person name="Andersen M.R."/>
            <person name="Baker S.E."/>
        </authorList>
    </citation>
    <scope>NUCLEOTIDE SEQUENCE [LARGE SCALE GENOMIC DNA]</scope>
    <source>
        <strain evidence="2 3">CBS 114.80</strain>
    </source>
</reference>
<accession>A0A2V5JGC2</accession>